<organism evidence="1 2">
    <name type="scientific">Plantactinospora sonchi</name>
    <dbReference type="NCBI Taxonomy" id="1544735"/>
    <lineage>
        <taxon>Bacteria</taxon>
        <taxon>Bacillati</taxon>
        <taxon>Actinomycetota</taxon>
        <taxon>Actinomycetes</taxon>
        <taxon>Micromonosporales</taxon>
        <taxon>Micromonosporaceae</taxon>
        <taxon>Plantactinospora</taxon>
    </lineage>
</organism>
<name>A0ABU7RYC0_9ACTN</name>
<comment type="caution">
    <text evidence="1">The sequence shown here is derived from an EMBL/GenBank/DDBJ whole genome shotgun (WGS) entry which is preliminary data.</text>
</comment>
<evidence type="ECO:0000313" key="2">
    <source>
        <dbReference type="Proteomes" id="UP001332243"/>
    </source>
</evidence>
<reference evidence="1 2" key="1">
    <citation type="submission" date="2024-01" db="EMBL/GenBank/DDBJ databases">
        <title>Genome insights into Plantactinospora sonchi sp. nov.</title>
        <authorList>
            <person name="Wang L."/>
        </authorList>
    </citation>
    <scope>NUCLEOTIDE SEQUENCE [LARGE SCALE GENOMIC DNA]</scope>
    <source>
        <strain evidence="1 2">NEAU-QY2</strain>
    </source>
</reference>
<protein>
    <submittedName>
        <fullName evidence="1">Uncharacterized protein</fullName>
    </submittedName>
</protein>
<sequence length="126" mass="13791">MSAWLASTMIVVPRGARPALPGSTEDSCSRTRHVLSGEVFWPPLFKRRRNRGILIIGVDAVSDVDGDGNVHTLPLSDAMVVERDGTLWLAHTGHGCLTDITDFSGVADKLRSVLPPRRYRRAFGLP</sequence>
<evidence type="ECO:0000313" key="1">
    <source>
        <dbReference type="EMBL" id="MEE6261522.1"/>
    </source>
</evidence>
<dbReference type="EMBL" id="JAZGQK010000021">
    <property type="protein sequence ID" value="MEE6261522.1"/>
    <property type="molecule type" value="Genomic_DNA"/>
</dbReference>
<dbReference type="RefSeq" id="WP_331216606.1">
    <property type="nucleotide sequence ID" value="NZ_JAZGQK010000021.1"/>
</dbReference>
<keyword evidence="2" id="KW-1185">Reference proteome</keyword>
<gene>
    <name evidence="1" type="ORF">V1633_23845</name>
</gene>
<dbReference type="Proteomes" id="UP001332243">
    <property type="component" value="Unassembled WGS sequence"/>
</dbReference>
<accession>A0ABU7RYC0</accession>
<proteinExistence type="predicted"/>